<evidence type="ECO:0000313" key="3">
    <source>
        <dbReference type="Proteomes" id="UP000198611"/>
    </source>
</evidence>
<keyword evidence="3" id="KW-1185">Reference proteome</keyword>
<dbReference type="OrthoDB" id="5765252at2"/>
<feature type="domain" description="CheW-like" evidence="1">
    <location>
        <begin position="13"/>
        <end position="125"/>
    </location>
</feature>
<evidence type="ECO:0000259" key="1">
    <source>
        <dbReference type="Pfam" id="PF01584"/>
    </source>
</evidence>
<dbReference type="Proteomes" id="UP000198611">
    <property type="component" value="Unassembled WGS sequence"/>
</dbReference>
<dbReference type="STRING" id="1123397.SAMN05660831_01682"/>
<dbReference type="EMBL" id="FOMJ01000005">
    <property type="protein sequence ID" value="SFD45319.1"/>
    <property type="molecule type" value="Genomic_DNA"/>
</dbReference>
<protein>
    <submittedName>
        <fullName evidence="2">CheW-like domain-containing protein</fullName>
    </submittedName>
</protein>
<dbReference type="RefSeq" id="WP_093428325.1">
    <property type="nucleotide sequence ID" value="NZ_FOMJ01000005.1"/>
</dbReference>
<dbReference type="AlphaFoldDB" id="A0A1I1SFS2"/>
<dbReference type="SUPFAM" id="SSF50341">
    <property type="entry name" value="CheW-like"/>
    <property type="match status" value="1"/>
</dbReference>
<accession>A0A1I1SFS2</accession>
<organism evidence="2 3">
    <name type="scientific">Thiohalospira halophila DSM 15071</name>
    <dbReference type="NCBI Taxonomy" id="1123397"/>
    <lineage>
        <taxon>Bacteria</taxon>
        <taxon>Pseudomonadati</taxon>
        <taxon>Pseudomonadota</taxon>
        <taxon>Gammaproteobacteria</taxon>
        <taxon>Thiohalospirales</taxon>
        <taxon>Thiohalospiraceae</taxon>
        <taxon>Thiohalospira</taxon>
    </lineage>
</organism>
<dbReference type="InterPro" id="IPR002545">
    <property type="entry name" value="CheW-lke_dom"/>
</dbReference>
<dbReference type="InterPro" id="IPR036061">
    <property type="entry name" value="CheW-like_dom_sf"/>
</dbReference>
<sequence length="153" mass="16500">MATTDPTVHCLILPFQGGQLLVPGAVVAEILPFATLQPASAGPPWYLGTFQWQGRPRDLVGLEPLMGQGVPVLERRLRVAVLHTLDQRAEPGAFGVVMQRIPRQLAVGPETPLTDEAGDGAAVARWLYGQEECYALPDIDWIRDGLTDLHAGG</sequence>
<reference evidence="2 3" key="1">
    <citation type="submission" date="2016-10" db="EMBL/GenBank/DDBJ databases">
        <authorList>
            <person name="de Groot N.N."/>
        </authorList>
    </citation>
    <scope>NUCLEOTIDE SEQUENCE [LARGE SCALE GENOMIC DNA]</scope>
    <source>
        <strain evidence="2 3">HL3</strain>
    </source>
</reference>
<dbReference type="GO" id="GO:0006935">
    <property type="term" value="P:chemotaxis"/>
    <property type="evidence" value="ECO:0007669"/>
    <property type="project" value="InterPro"/>
</dbReference>
<name>A0A1I1SFS2_9GAMM</name>
<evidence type="ECO:0000313" key="2">
    <source>
        <dbReference type="EMBL" id="SFD45319.1"/>
    </source>
</evidence>
<dbReference type="Pfam" id="PF01584">
    <property type="entry name" value="CheW"/>
    <property type="match status" value="1"/>
</dbReference>
<proteinExistence type="predicted"/>
<dbReference type="GO" id="GO:0007165">
    <property type="term" value="P:signal transduction"/>
    <property type="evidence" value="ECO:0007669"/>
    <property type="project" value="InterPro"/>
</dbReference>
<gene>
    <name evidence="2" type="ORF">SAMN05660831_01682</name>
</gene>